<dbReference type="Proteomes" id="UP000004198">
    <property type="component" value="Unassembled WGS sequence"/>
</dbReference>
<sequence>MSKNAKLLYCILGSAILALSSNPIFEYAKLGMFPDGYGNHLFAVLIVRITNIISLAGFILLMVFSIMLIIRNINFKDKYRNILVSNIFYLK</sequence>
<feature type="transmembrane region" description="Helical" evidence="1">
    <location>
        <begin position="45"/>
        <end position="70"/>
    </location>
</feature>
<keyword evidence="1" id="KW-0812">Transmembrane</keyword>
<dbReference type="PATRIC" id="fig|536227.13.peg.5096"/>
<reference evidence="2 3" key="1">
    <citation type="submission" date="2009-06" db="EMBL/GenBank/DDBJ databases">
        <title>The draft genome of Clostridium carboxidivorans P7.</title>
        <authorList>
            <consortium name="US DOE Joint Genome Institute (JGI-PGF)"/>
            <person name="Lucas S."/>
            <person name="Copeland A."/>
            <person name="Lapidus A."/>
            <person name="Glavina del Rio T."/>
            <person name="Tice H."/>
            <person name="Bruce D."/>
            <person name="Goodwin L."/>
            <person name="Pitluck S."/>
            <person name="Larimer F."/>
            <person name="Land M.L."/>
            <person name="Hauser L."/>
            <person name="Hemme C.L."/>
        </authorList>
    </citation>
    <scope>NUCLEOTIDE SEQUENCE [LARGE SCALE GENOMIC DNA]</scope>
    <source>
        <strain evidence="2 3">P7</strain>
    </source>
</reference>
<comment type="caution">
    <text evidence="2">The sequence shown here is derived from an EMBL/GenBank/DDBJ whole genome shotgun (WGS) entry which is preliminary data.</text>
</comment>
<proteinExistence type="predicted"/>
<evidence type="ECO:0000256" key="1">
    <source>
        <dbReference type="SAM" id="Phobius"/>
    </source>
</evidence>
<evidence type="ECO:0000313" key="3">
    <source>
        <dbReference type="Proteomes" id="UP000004198"/>
    </source>
</evidence>
<dbReference type="AlphaFoldDB" id="C6PU36"/>
<evidence type="ECO:0000313" key="2">
    <source>
        <dbReference type="EMBL" id="EET87236.1"/>
    </source>
</evidence>
<dbReference type="KEGG" id="cck:Ccar_24645"/>
<keyword evidence="1" id="KW-0472">Membrane</keyword>
<name>C6PU36_9CLOT</name>
<dbReference type="RefSeq" id="WP_007061188.1">
    <property type="nucleotide sequence ID" value="NZ_ACVI01000034.1"/>
</dbReference>
<organism evidence="2 3">
    <name type="scientific">Clostridium carboxidivorans P7</name>
    <dbReference type="NCBI Taxonomy" id="536227"/>
    <lineage>
        <taxon>Bacteria</taxon>
        <taxon>Bacillati</taxon>
        <taxon>Bacillota</taxon>
        <taxon>Clostridia</taxon>
        <taxon>Eubacteriales</taxon>
        <taxon>Clostridiaceae</taxon>
        <taxon>Clostridium</taxon>
    </lineage>
</organism>
<protein>
    <submittedName>
        <fullName evidence="2">Uncharacterized protein</fullName>
    </submittedName>
</protein>
<accession>C6PU36</accession>
<dbReference type="OrthoDB" id="1924711at2"/>
<dbReference type="EMBL" id="ACVI01000034">
    <property type="protein sequence ID" value="EET87236.1"/>
    <property type="molecule type" value="Genomic_DNA"/>
</dbReference>
<gene>
    <name evidence="2" type="ORF">CcarbDRAFT_2303</name>
</gene>
<keyword evidence="3" id="KW-1185">Reference proteome</keyword>
<dbReference type="eggNOG" id="ENOG502ZPY8">
    <property type="taxonomic scope" value="Bacteria"/>
</dbReference>
<feature type="transmembrane region" description="Helical" evidence="1">
    <location>
        <begin position="7"/>
        <end position="25"/>
    </location>
</feature>
<keyword evidence="1" id="KW-1133">Transmembrane helix</keyword>
<dbReference type="STRING" id="536227.Ccar_24645"/>